<evidence type="ECO:0000313" key="5">
    <source>
        <dbReference type="EMBL" id="AGF77231.1"/>
    </source>
</evidence>
<proteinExistence type="predicted"/>
<evidence type="ECO:0000313" key="6">
    <source>
        <dbReference type="Proteomes" id="UP000011721"/>
    </source>
</evidence>
<protein>
    <submittedName>
        <fullName evidence="5">DNA segregation ATPase, FtsK/SpoIIIE family</fullName>
    </submittedName>
</protein>
<dbReference type="GO" id="GO:0003677">
    <property type="term" value="F:DNA binding"/>
    <property type="evidence" value="ECO:0007669"/>
    <property type="project" value="InterPro"/>
</dbReference>
<dbReference type="SUPFAM" id="SSF52540">
    <property type="entry name" value="P-loop containing nucleoside triphosphate hydrolases"/>
    <property type="match status" value="1"/>
</dbReference>
<keyword evidence="1 3" id="KW-0547">Nucleotide-binding</keyword>
<accession>M1PL70</accession>
<dbReference type="RefSeq" id="WP_015402929.1">
    <property type="nucleotide sequence ID" value="NC_020304.1"/>
</dbReference>
<dbReference type="InterPro" id="IPR002543">
    <property type="entry name" value="FtsK_dom"/>
</dbReference>
<dbReference type="PANTHER" id="PTHR22683">
    <property type="entry name" value="SPORULATION PROTEIN RELATED"/>
    <property type="match status" value="1"/>
</dbReference>
<name>M1PL70_DESSD</name>
<dbReference type="KEGG" id="dsf:UWK_00650"/>
<dbReference type="STRING" id="1167006.UWK_00650"/>
<feature type="binding site" evidence="3">
    <location>
        <begin position="278"/>
        <end position="285"/>
    </location>
    <ligand>
        <name>ATP</name>
        <dbReference type="ChEBI" id="CHEBI:30616"/>
    </ligand>
</feature>
<keyword evidence="6" id="KW-1185">Reference proteome</keyword>
<dbReference type="HOGENOM" id="CLU_533979_0_0_7"/>
<sequence length="493" mass="55819">MADIYTDQIDEQLISDVLHYGFKTKTAPKLRVLRLALAKSLQITTPPNSDFDKIPEKGSEYSLKQVTGRDSENDLDDSVRAMLSIYHEDDFFNKEKDYRKHLQRHIRRGLKEIRTSWARGHDFSSYLEHELLPNLTIDDDLERNTLSNQNLIDSLEEIGVNGRINERVEGSRISRFFLYFENANDYDQLKKGLGKLAMLLGLGDKGVLMQPTNQPRIISLDVPREQSSWKTIQASSFWDWTKTDEIKKYVLPIWLGQDVIGGNYSFDLQEAPHILVSGTTGSGKSVCLHSIILSLLATLPKGDIELALIDPKRVEFVRYESTSQLYEGGVVYLVDQAANLLEELVDEMERRHQLMYEANVTNLSEGRGQNKINLPYIVVVIEELADLLMQSSDIETPLVRLAQKARSCGIHLVLATQRPDSTILTGLLRSNIPGRIALRVQKHTESNIILDEKGAEALLGRGDMLVKIPPDIAPKRVHGAKLTQDDLEQIKHV</sequence>
<dbReference type="Proteomes" id="UP000011721">
    <property type="component" value="Chromosome"/>
</dbReference>
<gene>
    <name evidence="5" type="ordered locus">UWK_00650</name>
</gene>
<dbReference type="PATRIC" id="fig|1167006.5.peg.746"/>
<evidence type="ECO:0000259" key="4">
    <source>
        <dbReference type="PROSITE" id="PS50901"/>
    </source>
</evidence>
<dbReference type="InterPro" id="IPR027417">
    <property type="entry name" value="P-loop_NTPase"/>
</dbReference>
<reference evidence="6" key="1">
    <citation type="journal article" date="2013" name="Stand. Genomic Sci.">
        <title>Complete genome sequence of Desulfocapsa sulfexigens, a marine deltaproteobacterium specialized in disproportionating inorganic sulfur compounds.</title>
        <authorList>
            <person name="Finster K.W."/>
            <person name="Kjeldsen K.U."/>
            <person name="Kube M."/>
            <person name="Reinhardt R."/>
            <person name="Mussmann M."/>
            <person name="Amann R."/>
            <person name="Schreiber L."/>
        </authorList>
    </citation>
    <scope>NUCLEOTIDE SEQUENCE [LARGE SCALE GENOMIC DNA]</scope>
    <source>
        <strain evidence="6">DSM 10523 / SB164P1</strain>
    </source>
</reference>
<evidence type="ECO:0000256" key="3">
    <source>
        <dbReference type="PROSITE-ProRule" id="PRU00289"/>
    </source>
</evidence>
<dbReference type="EMBL" id="CP003985">
    <property type="protein sequence ID" value="AGF77231.1"/>
    <property type="molecule type" value="Genomic_DNA"/>
</dbReference>
<feature type="domain" description="FtsK" evidence="4">
    <location>
        <begin position="261"/>
        <end position="447"/>
    </location>
</feature>
<dbReference type="AlphaFoldDB" id="M1PL70"/>
<dbReference type="PROSITE" id="PS50901">
    <property type="entry name" value="FTSK"/>
    <property type="match status" value="1"/>
</dbReference>
<dbReference type="Pfam" id="PF08870">
    <property type="entry name" value="DndE"/>
    <property type="match status" value="1"/>
</dbReference>
<dbReference type="SMART" id="SM00382">
    <property type="entry name" value="AAA"/>
    <property type="match status" value="1"/>
</dbReference>
<dbReference type="InterPro" id="IPR003593">
    <property type="entry name" value="AAA+_ATPase"/>
</dbReference>
<dbReference type="InterPro" id="IPR014969">
    <property type="entry name" value="DNA_S_DndE"/>
</dbReference>
<organism evidence="5 6">
    <name type="scientific">Desulfocapsa sulfexigens (strain DSM 10523 / SB164P1)</name>
    <dbReference type="NCBI Taxonomy" id="1167006"/>
    <lineage>
        <taxon>Bacteria</taxon>
        <taxon>Pseudomonadati</taxon>
        <taxon>Thermodesulfobacteriota</taxon>
        <taxon>Desulfobulbia</taxon>
        <taxon>Desulfobulbales</taxon>
        <taxon>Desulfocapsaceae</taxon>
        <taxon>Desulfocapsa</taxon>
    </lineage>
</organism>
<evidence type="ECO:0000256" key="1">
    <source>
        <dbReference type="ARBA" id="ARBA00022741"/>
    </source>
</evidence>
<dbReference type="InterPro" id="IPR050206">
    <property type="entry name" value="FtsK/SpoIIIE/SftA"/>
</dbReference>
<dbReference type="Gene3D" id="3.40.50.300">
    <property type="entry name" value="P-loop containing nucleotide triphosphate hydrolases"/>
    <property type="match status" value="1"/>
</dbReference>
<dbReference type="Pfam" id="PF01580">
    <property type="entry name" value="FtsK_SpoIIIE"/>
    <property type="match status" value="1"/>
</dbReference>
<dbReference type="GO" id="GO:0005524">
    <property type="term" value="F:ATP binding"/>
    <property type="evidence" value="ECO:0007669"/>
    <property type="project" value="UniProtKB-UniRule"/>
</dbReference>
<dbReference type="OrthoDB" id="9807790at2"/>
<evidence type="ECO:0000256" key="2">
    <source>
        <dbReference type="ARBA" id="ARBA00022840"/>
    </source>
</evidence>
<dbReference type="PANTHER" id="PTHR22683:SF41">
    <property type="entry name" value="DNA TRANSLOCASE FTSK"/>
    <property type="match status" value="1"/>
</dbReference>
<keyword evidence="2 3" id="KW-0067">ATP-binding</keyword>
<dbReference type="eggNOG" id="COG1674">
    <property type="taxonomic scope" value="Bacteria"/>
</dbReference>